<dbReference type="Proteomes" id="UP000249949">
    <property type="component" value="Chromosome"/>
</dbReference>
<keyword evidence="1" id="KW-0732">Signal</keyword>
<organism evidence="3 4">
    <name type="scientific">Candidatus Nitrosomarinus catalinensis</name>
    <dbReference type="NCBI Taxonomy" id="1898749"/>
    <lineage>
        <taxon>Archaea</taxon>
        <taxon>Nitrososphaerota</taxon>
        <taxon>Nitrososphaeria</taxon>
        <taxon>Nitrosopumilales</taxon>
        <taxon>Nitrosopumilaceae</taxon>
        <taxon>Candidatus Nitrosomarinus</taxon>
    </lineage>
</organism>
<evidence type="ECO:0000313" key="3">
    <source>
        <dbReference type="EMBL" id="ARS64365.1"/>
    </source>
</evidence>
<evidence type="ECO:0000256" key="1">
    <source>
        <dbReference type="ARBA" id="ARBA00022729"/>
    </source>
</evidence>
<reference evidence="3 4" key="1">
    <citation type="journal article" date="2017" name="Environ. Microbiol.">
        <title>Genome and epigenome of a novel marine Thaumarchaeota strain suggest viral infection, phosphorothioation DNA modification and multiple restriction systems.</title>
        <authorList>
            <person name="Ahlgren N.A."/>
            <person name="Chen Y."/>
            <person name="Needham D.M."/>
            <person name="Parada A.E."/>
            <person name="Sachdeva R."/>
            <person name="Trinh V."/>
            <person name="Chen T."/>
            <person name="Fuhrman J.A."/>
        </authorList>
    </citation>
    <scope>NUCLEOTIDE SEQUENCE [LARGE SCALE GENOMIC DNA]</scope>
    <source>
        <strain evidence="3 4">SPOT01</strain>
    </source>
</reference>
<proteinExistence type="predicted"/>
<evidence type="ECO:0000313" key="4">
    <source>
        <dbReference type="Proteomes" id="UP000249949"/>
    </source>
</evidence>
<dbReference type="InterPro" id="IPR029050">
    <property type="entry name" value="Immunoprotect_excell_Ig-like"/>
</dbReference>
<accession>A0A2Z2HKV4</accession>
<dbReference type="RefSeq" id="WP_086907487.1">
    <property type="nucleotide sequence ID" value="NZ_CP021324.1"/>
</dbReference>
<dbReference type="InterPro" id="IPR029051">
    <property type="entry name" value="DUF4352"/>
</dbReference>
<protein>
    <submittedName>
        <fullName evidence="3">Telomeric repeat-binding factor 2</fullName>
    </submittedName>
</protein>
<gene>
    <name evidence="3" type="ORF">NMSP_0744</name>
</gene>
<dbReference type="KEGG" id="nct:NMSP_0744"/>
<dbReference type="Pfam" id="PF11611">
    <property type="entry name" value="DUF4352"/>
    <property type="match status" value="1"/>
</dbReference>
<dbReference type="Gene3D" id="2.60.40.1240">
    <property type="match status" value="1"/>
</dbReference>
<dbReference type="OrthoDB" id="4917at2157"/>
<feature type="domain" description="DUF4352" evidence="2">
    <location>
        <begin position="37"/>
        <end position="144"/>
    </location>
</feature>
<dbReference type="AlphaFoldDB" id="A0A2Z2HKV4"/>
<dbReference type="EMBL" id="CP021324">
    <property type="protein sequence ID" value="ARS64365.1"/>
    <property type="molecule type" value="Genomic_DNA"/>
</dbReference>
<keyword evidence="4" id="KW-1185">Reference proteome</keyword>
<sequence length="161" mass="17977">MARMGLVIVIGAIIGSMVLANYMYMQYQTNFIEVSEGETVIVGPVEYIVTFEGTHDGDKETEPENTFVKIGIIAKNISDENTVVSGGQFFLIDEKDQKHKAVFGEFSSKDLWLVGLEPNKPIEVTTQFDIPFDEDENYKIVIRPQKDQATVDTASICLTNC</sequence>
<dbReference type="GeneID" id="32901224"/>
<name>A0A2Z2HKV4_9ARCH</name>
<evidence type="ECO:0000259" key="2">
    <source>
        <dbReference type="Pfam" id="PF11611"/>
    </source>
</evidence>